<protein>
    <submittedName>
        <fullName evidence="1">Uncharacterized protein</fullName>
    </submittedName>
</protein>
<proteinExistence type="predicted"/>
<organism evidence="1">
    <name type="scientific">Anguilla anguilla</name>
    <name type="common">European freshwater eel</name>
    <name type="synonym">Muraena anguilla</name>
    <dbReference type="NCBI Taxonomy" id="7936"/>
    <lineage>
        <taxon>Eukaryota</taxon>
        <taxon>Metazoa</taxon>
        <taxon>Chordata</taxon>
        <taxon>Craniata</taxon>
        <taxon>Vertebrata</taxon>
        <taxon>Euteleostomi</taxon>
        <taxon>Actinopterygii</taxon>
        <taxon>Neopterygii</taxon>
        <taxon>Teleostei</taxon>
        <taxon>Anguilliformes</taxon>
        <taxon>Anguillidae</taxon>
        <taxon>Anguilla</taxon>
    </lineage>
</organism>
<sequence>MLDSDLPLWSHDSPFHPVPHSPNLLNFTTIKGNAIAFCGSQRMTFLKCEKRRSQMNVTGCSNSVSWFTLSQYSGTCRDVV</sequence>
<dbReference type="AlphaFoldDB" id="A0A0E9X2L1"/>
<accession>A0A0E9X2L1</accession>
<name>A0A0E9X2L1_ANGAN</name>
<evidence type="ECO:0000313" key="1">
    <source>
        <dbReference type="EMBL" id="JAH96794.1"/>
    </source>
</evidence>
<reference evidence="1" key="1">
    <citation type="submission" date="2014-11" db="EMBL/GenBank/DDBJ databases">
        <authorList>
            <person name="Amaro Gonzalez C."/>
        </authorList>
    </citation>
    <scope>NUCLEOTIDE SEQUENCE</scope>
</reference>
<reference evidence="1" key="2">
    <citation type="journal article" date="2015" name="Fish Shellfish Immunol.">
        <title>Early steps in the European eel (Anguilla anguilla)-Vibrio vulnificus interaction in the gills: Role of the RtxA13 toxin.</title>
        <authorList>
            <person name="Callol A."/>
            <person name="Pajuelo D."/>
            <person name="Ebbesson L."/>
            <person name="Teles M."/>
            <person name="MacKenzie S."/>
            <person name="Amaro C."/>
        </authorList>
    </citation>
    <scope>NUCLEOTIDE SEQUENCE</scope>
</reference>
<dbReference type="EMBL" id="GBXM01011783">
    <property type="protein sequence ID" value="JAH96794.1"/>
    <property type="molecule type" value="Transcribed_RNA"/>
</dbReference>